<dbReference type="InterPro" id="IPR008969">
    <property type="entry name" value="CarboxyPept-like_regulatory"/>
</dbReference>
<dbReference type="InterPro" id="IPR021908">
    <property type="entry name" value="YfbK_C"/>
</dbReference>
<sequence>MSKLLIVPTLFCFSWLGFALIHTHKTITGTVTDSVTHQKLAGVKITVQGTATETKTDGQGNYSIQVTGSQSVLIFTYSGYAPKSIPVNNRSRIDVRLVKGQRKPVVASNEKAYQPKDVAKRKNIVDKEISITTQEGIEAAEMYFTEPNTAPPGVASSVMTQDYNTESYSTIHENIFHEALRNPLSTFSIDVDAASYSNIRRFVDLGQAPPKDAVRVEEMINYFEYDYPQPSGNVPFSITTEVSECPWNPKNRLVHIGLQGKNIPTQNLPPSNLVFLIDVSGSMQDANKLPLLKSAFGLLIEQLRPQDHVAIVVYAGAAGLVLPSTSGNQKEKIRNALNQLEAGGSTAGGQGIELAYKVAQEYFQKEGNNRIILATDGDFNVGASSDAEMERLIEQKRSTGIFLTVLGFGMGNYKDSKMEILADKGDGNYAYIDNLLEGKKVFVNEFGGTLFTIAKDVKIQIEFNPALVKAYRLVGYENRALKNEDFNNDKKDAGELGSGHNITALYEIVPTGESSDNSSGTIDPLKYQKNVVDPKAYKAREMMTVKLRYKKPNETTSSLIETTLVDHKTPLSKTSDNFRFSAAVAEYAMLLRESEYKGNATYNQVITLATQAKGKDEEGYRIEFINMVKASEFLQAKR</sequence>
<dbReference type="Pfam" id="PF13715">
    <property type="entry name" value="CarbopepD_reg_2"/>
    <property type="match status" value="1"/>
</dbReference>
<keyword evidence="1" id="KW-0732">Signal</keyword>
<dbReference type="EMBL" id="JASJOS010000014">
    <property type="protein sequence ID" value="MDJ1484434.1"/>
    <property type="molecule type" value="Genomic_DNA"/>
</dbReference>
<dbReference type="PANTHER" id="PTHR10579:SF43">
    <property type="entry name" value="ZINC FINGER (C3HC4-TYPE RING FINGER) FAMILY PROTEIN"/>
    <property type="match status" value="1"/>
</dbReference>
<evidence type="ECO:0000313" key="4">
    <source>
        <dbReference type="Proteomes" id="UP001241110"/>
    </source>
</evidence>
<dbReference type="Pfam" id="PF12034">
    <property type="entry name" value="YfbK_C"/>
    <property type="match status" value="1"/>
</dbReference>
<dbReference type="Proteomes" id="UP001241110">
    <property type="component" value="Unassembled WGS sequence"/>
</dbReference>
<dbReference type="CDD" id="cd01465">
    <property type="entry name" value="vWA_subgroup"/>
    <property type="match status" value="1"/>
</dbReference>
<dbReference type="InterPro" id="IPR036465">
    <property type="entry name" value="vWFA_dom_sf"/>
</dbReference>
<reference evidence="3" key="1">
    <citation type="submission" date="2023-05" db="EMBL/GenBank/DDBJ databases">
        <authorList>
            <person name="Zhang X."/>
        </authorList>
    </citation>
    <scope>NUCLEOTIDE SEQUENCE</scope>
    <source>
        <strain evidence="3">YF14B1</strain>
    </source>
</reference>
<dbReference type="Gene3D" id="3.40.50.410">
    <property type="entry name" value="von Willebrand factor, type A domain"/>
    <property type="match status" value="1"/>
</dbReference>
<name>A0AAE3QX82_9BACT</name>
<dbReference type="InterPro" id="IPR051266">
    <property type="entry name" value="CLCR"/>
</dbReference>
<comment type="caution">
    <text evidence="3">The sequence shown here is derived from an EMBL/GenBank/DDBJ whole genome shotgun (WGS) entry which is preliminary data.</text>
</comment>
<dbReference type="RefSeq" id="WP_313985729.1">
    <property type="nucleotide sequence ID" value="NZ_JASJOS010000014.1"/>
</dbReference>
<proteinExistence type="predicted"/>
<organism evidence="3 4">
    <name type="scientific">Xanthocytophaga flava</name>
    <dbReference type="NCBI Taxonomy" id="3048013"/>
    <lineage>
        <taxon>Bacteria</taxon>
        <taxon>Pseudomonadati</taxon>
        <taxon>Bacteroidota</taxon>
        <taxon>Cytophagia</taxon>
        <taxon>Cytophagales</taxon>
        <taxon>Rhodocytophagaceae</taxon>
        <taxon>Xanthocytophaga</taxon>
    </lineage>
</organism>
<evidence type="ECO:0000313" key="3">
    <source>
        <dbReference type="EMBL" id="MDJ1484434.1"/>
    </source>
</evidence>
<protein>
    <submittedName>
        <fullName evidence="3">von Willebrand factor type A domain-containing protein</fullName>
    </submittedName>
</protein>
<evidence type="ECO:0000259" key="2">
    <source>
        <dbReference type="PROSITE" id="PS50234"/>
    </source>
</evidence>
<dbReference type="Pfam" id="PF12450">
    <property type="entry name" value="vWF_A"/>
    <property type="match status" value="1"/>
</dbReference>
<dbReference type="SUPFAM" id="SSF53300">
    <property type="entry name" value="vWA-like"/>
    <property type="match status" value="1"/>
</dbReference>
<dbReference type="InterPro" id="IPR002035">
    <property type="entry name" value="VWF_A"/>
</dbReference>
<gene>
    <name evidence="3" type="ORF">QNI16_28305</name>
</gene>
<accession>A0AAE3QX82</accession>
<dbReference type="Pfam" id="PF00092">
    <property type="entry name" value="VWA"/>
    <property type="match status" value="1"/>
</dbReference>
<evidence type="ECO:0000256" key="1">
    <source>
        <dbReference type="SAM" id="SignalP"/>
    </source>
</evidence>
<feature type="signal peptide" evidence="1">
    <location>
        <begin position="1"/>
        <end position="19"/>
    </location>
</feature>
<dbReference type="PANTHER" id="PTHR10579">
    <property type="entry name" value="CALCIUM-ACTIVATED CHLORIDE CHANNEL REGULATOR"/>
    <property type="match status" value="1"/>
</dbReference>
<dbReference type="PROSITE" id="PS50234">
    <property type="entry name" value="VWFA"/>
    <property type="match status" value="1"/>
</dbReference>
<dbReference type="AlphaFoldDB" id="A0AAE3QX82"/>
<feature type="chain" id="PRO_5042178737" evidence="1">
    <location>
        <begin position="20"/>
        <end position="638"/>
    </location>
</feature>
<feature type="domain" description="VWFA" evidence="2">
    <location>
        <begin position="272"/>
        <end position="450"/>
    </location>
</feature>
<dbReference type="SMART" id="SM00327">
    <property type="entry name" value="VWA"/>
    <property type="match status" value="1"/>
</dbReference>
<dbReference type="Gene3D" id="2.60.40.1120">
    <property type="entry name" value="Carboxypeptidase-like, regulatory domain"/>
    <property type="match status" value="1"/>
</dbReference>
<dbReference type="InterPro" id="IPR022156">
    <property type="entry name" value="Uncharacterised_YfbK_N"/>
</dbReference>
<dbReference type="SUPFAM" id="SSF49464">
    <property type="entry name" value="Carboxypeptidase regulatory domain-like"/>
    <property type="match status" value="1"/>
</dbReference>